<name>A0A9P8IH89_9PEZI</name>
<dbReference type="SMART" id="SM00355">
    <property type="entry name" value="ZnF_C2H2"/>
    <property type="match status" value="2"/>
</dbReference>
<keyword evidence="3" id="KW-1185">Reference proteome</keyword>
<dbReference type="AlphaFoldDB" id="A0A9P8IH89"/>
<dbReference type="PROSITE" id="PS00028">
    <property type="entry name" value="ZINC_FINGER_C2H2_1"/>
    <property type="match status" value="1"/>
</dbReference>
<dbReference type="EMBL" id="JAGHQM010001461">
    <property type="protein sequence ID" value="KAH0553469.1"/>
    <property type="molecule type" value="Genomic_DNA"/>
</dbReference>
<protein>
    <recommendedName>
        <fullName evidence="1">C2H2-type domain-containing protein</fullName>
    </recommendedName>
</protein>
<dbReference type="InterPro" id="IPR013087">
    <property type="entry name" value="Znf_C2H2_type"/>
</dbReference>
<sequence>MDPFYYYAQYRVLICKSCQYAIQPNHIAAHLQSEQHKVSRQQSKEIAEKYKDYNLANPHIESVAPEGLIEPIGHLPIHRDGLACSTCSYVCRSLKVIKRHQREVHNIRIGRGRRPESVGWSTNVWCQCFFISVGQRYFKVQQTNQQLIQQATDTTTRLLQLVYRQLDQKEKAIEEKRQIIKDSDDLTEVSSWLDRTQWIRHLEGQDKATIVKLVNPARDEEMELQHVEKSLKRLVEKARQTILQKKINTFTLHRIQNFHAGEDSHKPFHVNLGADTIERYQRVWSKLLIYVLRTAESETRLYRLTEDQ</sequence>
<gene>
    <name evidence="2" type="ORF">GP486_006461</name>
</gene>
<feature type="domain" description="C2H2-type" evidence="1">
    <location>
        <begin position="84"/>
        <end position="105"/>
    </location>
</feature>
<dbReference type="Pfam" id="PF12013">
    <property type="entry name" value="OrsD"/>
    <property type="match status" value="1"/>
</dbReference>
<comment type="caution">
    <text evidence="2">The sequence shown here is derived from an EMBL/GenBank/DDBJ whole genome shotgun (WGS) entry which is preliminary data.</text>
</comment>
<reference evidence="2" key="1">
    <citation type="submission" date="2021-03" db="EMBL/GenBank/DDBJ databases">
        <title>Comparative genomics and phylogenomic investigation of the class Geoglossomycetes provide insights into ecological specialization and systematics.</title>
        <authorList>
            <person name="Melie T."/>
            <person name="Pirro S."/>
            <person name="Miller A.N."/>
            <person name="Quandt A."/>
        </authorList>
    </citation>
    <scope>NUCLEOTIDE SEQUENCE</scope>
    <source>
        <strain evidence="2">CAQ_001_2017</strain>
    </source>
</reference>
<dbReference type="InterPro" id="IPR022698">
    <property type="entry name" value="OrsD"/>
</dbReference>
<evidence type="ECO:0000313" key="2">
    <source>
        <dbReference type="EMBL" id="KAH0553469.1"/>
    </source>
</evidence>
<evidence type="ECO:0000313" key="3">
    <source>
        <dbReference type="Proteomes" id="UP000750711"/>
    </source>
</evidence>
<accession>A0A9P8IH89</accession>
<organism evidence="2 3">
    <name type="scientific">Trichoglossum hirsutum</name>
    <dbReference type="NCBI Taxonomy" id="265104"/>
    <lineage>
        <taxon>Eukaryota</taxon>
        <taxon>Fungi</taxon>
        <taxon>Dikarya</taxon>
        <taxon>Ascomycota</taxon>
        <taxon>Pezizomycotina</taxon>
        <taxon>Geoglossomycetes</taxon>
        <taxon>Geoglossales</taxon>
        <taxon>Geoglossaceae</taxon>
        <taxon>Trichoglossum</taxon>
    </lineage>
</organism>
<dbReference type="Proteomes" id="UP000750711">
    <property type="component" value="Unassembled WGS sequence"/>
</dbReference>
<proteinExistence type="predicted"/>
<evidence type="ECO:0000259" key="1">
    <source>
        <dbReference type="PROSITE" id="PS00028"/>
    </source>
</evidence>